<proteinExistence type="predicted"/>
<evidence type="ECO:0000313" key="2">
    <source>
        <dbReference type="Proteomes" id="UP001317629"/>
    </source>
</evidence>
<reference evidence="1 2" key="1">
    <citation type="journal article" date="2023" name="Int. J. Syst. Evol. Microbiol.">
        <title>Methylocystis iwaonis sp. nov., a type II methane-oxidizing bacterium from surface soil of a rice paddy field in Japan, and emended description of the genus Methylocystis (ex Whittenbury et al. 1970) Bowman et al. 1993.</title>
        <authorList>
            <person name="Kaise H."/>
            <person name="Sawadogo J.B."/>
            <person name="Alam M.S."/>
            <person name="Ueno C."/>
            <person name="Dianou D."/>
            <person name="Shinjo R."/>
            <person name="Asakawa S."/>
        </authorList>
    </citation>
    <scope>NUCLEOTIDE SEQUENCE [LARGE SCALE GENOMIC DNA]</scope>
    <source>
        <strain evidence="1 2">SS37A-Re</strain>
    </source>
</reference>
<name>A0ABM8E3S4_9HYPH</name>
<dbReference type="EMBL" id="AP027142">
    <property type="protein sequence ID" value="BDV32518.1"/>
    <property type="molecule type" value="Genomic_DNA"/>
</dbReference>
<gene>
    <name evidence="1" type="ORF">SS37A_00470</name>
</gene>
<dbReference type="Proteomes" id="UP001317629">
    <property type="component" value="Chromosome"/>
</dbReference>
<accession>A0ABM8E3S4</accession>
<organism evidence="1 2">
    <name type="scientific">Methylocystis iwaonis</name>
    <dbReference type="NCBI Taxonomy" id="2885079"/>
    <lineage>
        <taxon>Bacteria</taxon>
        <taxon>Pseudomonadati</taxon>
        <taxon>Pseudomonadota</taxon>
        <taxon>Alphaproteobacteria</taxon>
        <taxon>Hyphomicrobiales</taxon>
        <taxon>Methylocystaceae</taxon>
        <taxon>Methylocystis</taxon>
    </lineage>
</organism>
<sequence>MMGAFQDKSSLYRILFAVITYKKITRRPLLFLADPNNLTLSKLDHFVVVISHTAMRHTDCAVRYFDPSFQ</sequence>
<evidence type="ECO:0000313" key="1">
    <source>
        <dbReference type="EMBL" id="BDV32518.1"/>
    </source>
</evidence>
<keyword evidence="2" id="KW-1185">Reference proteome</keyword>
<protein>
    <recommendedName>
        <fullName evidence="3">Transposase</fullName>
    </recommendedName>
</protein>
<evidence type="ECO:0008006" key="3">
    <source>
        <dbReference type="Google" id="ProtNLM"/>
    </source>
</evidence>